<feature type="compositionally biased region" description="Polar residues" evidence="1">
    <location>
        <begin position="338"/>
        <end position="348"/>
    </location>
</feature>
<gene>
    <name evidence="2" type="ORF">RJ641_036412</name>
</gene>
<dbReference type="Proteomes" id="UP001370490">
    <property type="component" value="Unassembled WGS sequence"/>
</dbReference>
<dbReference type="GO" id="GO:0035514">
    <property type="term" value="F:DNA demethylase activity"/>
    <property type="evidence" value="ECO:0007669"/>
    <property type="project" value="InterPro"/>
</dbReference>
<organism evidence="2 3">
    <name type="scientific">Dillenia turbinata</name>
    <dbReference type="NCBI Taxonomy" id="194707"/>
    <lineage>
        <taxon>Eukaryota</taxon>
        <taxon>Viridiplantae</taxon>
        <taxon>Streptophyta</taxon>
        <taxon>Embryophyta</taxon>
        <taxon>Tracheophyta</taxon>
        <taxon>Spermatophyta</taxon>
        <taxon>Magnoliopsida</taxon>
        <taxon>eudicotyledons</taxon>
        <taxon>Gunneridae</taxon>
        <taxon>Pentapetalae</taxon>
        <taxon>Dilleniales</taxon>
        <taxon>Dilleniaceae</taxon>
        <taxon>Dillenia</taxon>
    </lineage>
</organism>
<dbReference type="PANTHER" id="PTHR46213:SF13">
    <property type="entry name" value="DEMETER-LIKE PROTEIN 2-RELATED"/>
    <property type="match status" value="1"/>
</dbReference>
<feature type="compositionally biased region" description="Polar residues" evidence="1">
    <location>
        <begin position="296"/>
        <end position="309"/>
    </location>
</feature>
<accession>A0AAN8VED6</accession>
<dbReference type="InterPro" id="IPR044811">
    <property type="entry name" value="DME/ROS1"/>
</dbReference>
<evidence type="ECO:0000313" key="3">
    <source>
        <dbReference type="Proteomes" id="UP001370490"/>
    </source>
</evidence>
<sequence>MQQPGEMPAFNLNAFCQERVLVPGSQSIPRTNSSVQIEQQNREQADIQQSEINLVLDHTMSQMLSGHMPLPKKNAPDAHSTTNKGQNMENSSASIQNTSTRNRNNSQDDRRNVYIMSDQQSLNEGIGQAVLQVINHQNLERAELEVWNNHQSFLKNLTNSYIATGIKRVSSHTTEQTHPQMVNLMEPLPFKAANNDDDSSHLRMALENQKRQKLQYGHGSALSTKPHSNPRLEDISRHVQTNCTTSAKASHLTSEKEHRNLISHFGENDILAKLASNTLVAGSYILSMDSGPDFTNKCTSTDPPQQAQRMTKKRSRKSTQVQDSASPTTNSKIRKQPSTKQNPPSTDEQIIEKSCVDLAASSQNVMPVAFDLAPPDANKGLAQQNGVNDHQEPHKRTQGFPKKRSYLDAVDKIMSRLNHLDLSKETNIAGQEQNALVLYKGDGALVPFDPIKKIKPPRPKVDLDPETNRVWNLLMGKEGSEGFEETDKEKEKWWEAERIVFQGRADSFIARMHLVQVASVWAAVSSLQWSDHTKLYVFITANAKPNDTTHRRPTLFKVERICCGFGVFLTQNVSDHLSSSAFMSLAARFPLQSNNKRSCCKDEVILVEESEIYIIDQDDAIKWHETVPREPIQKQSSATIYDPSGQIEATMMPNLGDIQSRRLEEEPNSSQDSP</sequence>
<proteinExistence type="predicted"/>
<reference evidence="2 3" key="1">
    <citation type="submission" date="2023-12" db="EMBL/GenBank/DDBJ databases">
        <title>A high-quality genome assembly for Dillenia turbinata (Dilleniales).</title>
        <authorList>
            <person name="Chanderbali A."/>
        </authorList>
    </citation>
    <scope>NUCLEOTIDE SEQUENCE [LARGE SCALE GENOMIC DNA]</scope>
    <source>
        <strain evidence="2">LSX21</strain>
        <tissue evidence="2">Leaf</tissue>
    </source>
</reference>
<dbReference type="EMBL" id="JBAMMX010000009">
    <property type="protein sequence ID" value="KAK6933518.1"/>
    <property type="molecule type" value="Genomic_DNA"/>
</dbReference>
<dbReference type="GO" id="GO:0141166">
    <property type="term" value="P:chromosomal 5-methylcytosine DNA demethylation pathway"/>
    <property type="evidence" value="ECO:0007669"/>
    <property type="project" value="InterPro"/>
</dbReference>
<dbReference type="GO" id="GO:0019104">
    <property type="term" value="F:DNA N-glycosylase activity"/>
    <property type="evidence" value="ECO:0007669"/>
    <property type="project" value="InterPro"/>
</dbReference>
<feature type="compositionally biased region" description="Polar residues" evidence="1">
    <location>
        <begin position="318"/>
        <end position="331"/>
    </location>
</feature>
<name>A0AAN8VED6_9MAGN</name>
<evidence type="ECO:0000256" key="1">
    <source>
        <dbReference type="SAM" id="MobiDB-lite"/>
    </source>
</evidence>
<feature type="compositionally biased region" description="Polar residues" evidence="1">
    <location>
        <begin position="79"/>
        <end position="100"/>
    </location>
</feature>
<comment type="caution">
    <text evidence="2">The sequence shown here is derived from an EMBL/GenBank/DDBJ whole genome shotgun (WGS) entry which is preliminary data.</text>
</comment>
<protein>
    <submittedName>
        <fullName evidence="2">Uncharacterized protein</fullName>
    </submittedName>
</protein>
<keyword evidence="3" id="KW-1185">Reference proteome</keyword>
<dbReference type="AlphaFoldDB" id="A0AAN8VED6"/>
<feature type="region of interest" description="Disordered" evidence="1">
    <location>
        <begin position="295"/>
        <end position="348"/>
    </location>
</feature>
<feature type="region of interest" description="Disordered" evidence="1">
    <location>
        <begin position="652"/>
        <end position="674"/>
    </location>
</feature>
<evidence type="ECO:0000313" key="2">
    <source>
        <dbReference type="EMBL" id="KAK6933518.1"/>
    </source>
</evidence>
<feature type="region of interest" description="Disordered" evidence="1">
    <location>
        <begin position="64"/>
        <end position="111"/>
    </location>
</feature>
<dbReference type="PANTHER" id="PTHR46213">
    <property type="entry name" value="TRANSCRIPTIONAL ACTIVATOR DEMETER"/>
    <property type="match status" value="1"/>
</dbReference>